<reference evidence="1 2" key="1">
    <citation type="submission" date="2019-10" db="EMBL/GenBank/DDBJ databases">
        <title>Corynebacterium sp novel species isolated from the respiratory tract of Marmot.</title>
        <authorList>
            <person name="Zhang G."/>
        </authorList>
    </citation>
    <scope>NUCLEOTIDE SEQUENCE [LARGE SCALE GENOMIC DNA]</scope>
    <source>
        <strain evidence="1 2">336</strain>
    </source>
</reference>
<dbReference type="InterPro" id="IPR008554">
    <property type="entry name" value="Glutaredoxin-like"/>
</dbReference>
<dbReference type="Proteomes" id="UP000436181">
    <property type="component" value="Unassembled WGS sequence"/>
</dbReference>
<keyword evidence="2" id="KW-1185">Reference proteome</keyword>
<accession>A0ABQ6VE57</accession>
<proteinExistence type="predicted"/>
<dbReference type="EMBL" id="WBZJ01000001">
    <property type="protein sequence ID" value="KAB3522722.1"/>
    <property type="molecule type" value="Genomic_DNA"/>
</dbReference>
<organism evidence="1 2">
    <name type="scientific">Corynebacterium zhongnanshanii</name>
    <dbReference type="NCBI Taxonomy" id="2768834"/>
    <lineage>
        <taxon>Bacteria</taxon>
        <taxon>Bacillati</taxon>
        <taxon>Actinomycetota</taxon>
        <taxon>Actinomycetes</taxon>
        <taxon>Mycobacteriales</taxon>
        <taxon>Corynebacteriaceae</taxon>
        <taxon>Corynebacterium</taxon>
    </lineage>
</organism>
<gene>
    <name evidence="1" type="ORF">F8377_00625</name>
</gene>
<evidence type="ECO:0000313" key="1">
    <source>
        <dbReference type="EMBL" id="KAB3522722.1"/>
    </source>
</evidence>
<name>A0ABQ6VE57_9CORY</name>
<evidence type="ECO:0000313" key="2">
    <source>
        <dbReference type="Proteomes" id="UP000436181"/>
    </source>
</evidence>
<sequence length="84" mass="9334">MSIMQPTHTVTVMTRSTCGSCARVVEQIRPIVERFHSTLEILDVDTDGPGLDMEFGDRVPVVLVDDEEIACWEVDDQELIAALS</sequence>
<dbReference type="Gene3D" id="3.40.30.10">
    <property type="entry name" value="Glutaredoxin"/>
    <property type="match status" value="1"/>
</dbReference>
<protein>
    <submittedName>
        <fullName evidence="1">Glutaredoxin family protein</fullName>
    </submittedName>
</protein>
<dbReference type="Pfam" id="PF05768">
    <property type="entry name" value="Glrx-like"/>
    <property type="match status" value="1"/>
</dbReference>
<comment type="caution">
    <text evidence="1">The sequence shown here is derived from an EMBL/GenBank/DDBJ whole genome shotgun (WGS) entry which is preliminary data.</text>
</comment>
<dbReference type="SUPFAM" id="SSF52833">
    <property type="entry name" value="Thioredoxin-like"/>
    <property type="match status" value="1"/>
</dbReference>
<dbReference type="InterPro" id="IPR036249">
    <property type="entry name" value="Thioredoxin-like_sf"/>
</dbReference>